<reference evidence="2 3" key="1">
    <citation type="submission" date="2017-11" db="EMBL/GenBank/DDBJ databases">
        <title>De novo assembly and phasing of dikaryotic genomes from two isolates of Puccinia coronata f. sp. avenae, the causal agent of oat crown rust.</title>
        <authorList>
            <person name="Miller M.E."/>
            <person name="Zhang Y."/>
            <person name="Omidvar V."/>
            <person name="Sperschneider J."/>
            <person name="Schwessinger B."/>
            <person name="Raley C."/>
            <person name="Palmer J.M."/>
            <person name="Garnica D."/>
            <person name="Upadhyaya N."/>
            <person name="Rathjen J."/>
            <person name="Taylor J.M."/>
            <person name="Park R.F."/>
            <person name="Dodds P.N."/>
            <person name="Hirsch C.D."/>
            <person name="Kianian S.F."/>
            <person name="Figueroa M."/>
        </authorList>
    </citation>
    <scope>NUCLEOTIDE SEQUENCE [LARGE SCALE GENOMIC DNA]</scope>
    <source>
        <strain evidence="2">12SD80</strain>
    </source>
</reference>
<gene>
    <name evidence="2" type="ORF">PCASD_01629</name>
</gene>
<accession>A0A2N5VIF0</accession>
<sequence length="205" mass="22295">MVSEQEADQISGLAQSKELAASDGAVPHFGTGVMNPTTEPLAMKLDAKGLDRSLGSDEPESSHPYEVAITIDTQTAAQTFGMGQTSPSTINNLREPEPSHAVRSPTLKRAFNRLVKSNILVVLVKHQEQATIIQVQAEEGNHAANPNSDTKASNSFSAPASISDSKGARPHDEKKPPHRAELPHQEQNQEDQTKTWMQYTEVHLQ</sequence>
<dbReference type="EMBL" id="PGCI01000014">
    <property type="protein sequence ID" value="PLW49762.1"/>
    <property type="molecule type" value="Genomic_DNA"/>
</dbReference>
<proteinExistence type="predicted"/>
<dbReference type="Proteomes" id="UP000235392">
    <property type="component" value="Unassembled WGS sequence"/>
</dbReference>
<feature type="region of interest" description="Disordered" evidence="1">
    <location>
        <begin position="140"/>
        <end position="205"/>
    </location>
</feature>
<name>A0A2N5VIF0_9BASI</name>
<feature type="compositionally biased region" description="Basic and acidic residues" evidence="1">
    <location>
        <begin position="166"/>
        <end position="184"/>
    </location>
</feature>
<organism evidence="2 3">
    <name type="scientific">Puccinia coronata f. sp. avenae</name>
    <dbReference type="NCBI Taxonomy" id="200324"/>
    <lineage>
        <taxon>Eukaryota</taxon>
        <taxon>Fungi</taxon>
        <taxon>Dikarya</taxon>
        <taxon>Basidiomycota</taxon>
        <taxon>Pucciniomycotina</taxon>
        <taxon>Pucciniomycetes</taxon>
        <taxon>Pucciniales</taxon>
        <taxon>Pucciniaceae</taxon>
        <taxon>Puccinia</taxon>
    </lineage>
</organism>
<evidence type="ECO:0000256" key="1">
    <source>
        <dbReference type="SAM" id="MobiDB-lite"/>
    </source>
</evidence>
<feature type="compositionally biased region" description="Polar residues" evidence="1">
    <location>
        <begin position="144"/>
        <end position="164"/>
    </location>
</feature>
<dbReference type="AlphaFoldDB" id="A0A2N5VIF0"/>
<evidence type="ECO:0000313" key="3">
    <source>
        <dbReference type="Proteomes" id="UP000235392"/>
    </source>
</evidence>
<comment type="caution">
    <text evidence="2">The sequence shown here is derived from an EMBL/GenBank/DDBJ whole genome shotgun (WGS) entry which is preliminary data.</text>
</comment>
<protein>
    <submittedName>
        <fullName evidence="2">Uncharacterized protein</fullName>
    </submittedName>
</protein>
<evidence type="ECO:0000313" key="2">
    <source>
        <dbReference type="EMBL" id="PLW49762.1"/>
    </source>
</evidence>